<sequence>MIEQLRLSSQVAFLILWQTPVLKKCFLKLQALPIESQEVETPSPSHEDVNTQVLAANLIANQTQELSPVRRILKRPVRWNDESTNKFYAKLAAVGLVKEPKNFKCAVESPQSDQWNSWYHSVFTLHTKVNTDGITVYSH</sequence>
<name>A0ABQ9ZLA2_9CRUS</name>
<keyword evidence="2" id="KW-1185">Reference proteome</keyword>
<comment type="caution">
    <text evidence="1">The sequence shown here is derived from an EMBL/GenBank/DDBJ whole genome shotgun (WGS) entry which is preliminary data.</text>
</comment>
<proteinExistence type="predicted"/>
<evidence type="ECO:0000313" key="1">
    <source>
        <dbReference type="EMBL" id="KAK4013553.1"/>
    </source>
</evidence>
<accession>A0ABQ9ZLA2</accession>
<gene>
    <name evidence="1" type="ORF">OUZ56_026107</name>
</gene>
<reference evidence="1 2" key="1">
    <citation type="journal article" date="2023" name="Nucleic Acids Res.">
        <title>The hologenome of Daphnia magna reveals possible DNA methylation and microbiome-mediated evolution of the host genome.</title>
        <authorList>
            <person name="Chaturvedi A."/>
            <person name="Li X."/>
            <person name="Dhandapani V."/>
            <person name="Marshall H."/>
            <person name="Kissane S."/>
            <person name="Cuenca-Cambronero M."/>
            <person name="Asole G."/>
            <person name="Calvet F."/>
            <person name="Ruiz-Romero M."/>
            <person name="Marangio P."/>
            <person name="Guigo R."/>
            <person name="Rago D."/>
            <person name="Mirbahai L."/>
            <person name="Eastwood N."/>
            <person name="Colbourne J.K."/>
            <person name="Zhou J."/>
            <person name="Mallon E."/>
            <person name="Orsini L."/>
        </authorList>
    </citation>
    <scope>NUCLEOTIDE SEQUENCE [LARGE SCALE GENOMIC DNA]</scope>
    <source>
        <strain evidence="1">LRV0_1</strain>
    </source>
</reference>
<organism evidence="1 2">
    <name type="scientific">Daphnia magna</name>
    <dbReference type="NCBI Taxonomy" id="35525"/>
    <lineage>
        <taxon>Eukaryota</taxon>
        <taxon>Metazoa</taxon>
        <taxon>Ecdysozoa</taxon>
        <taxon>Arthropoda</taxon>
        <taxon>Crustacea</taxon>
        <taxon>Branchiopoda</taxon>
        <taxon>Diplostraca</taxon>
        <taxon>Cladocera</taxon>
        <taxon>Anomopoda</taxon>
        <taxon>Daphniidae</taxon>
        <taxon>Daphnia</taxon>
    </lineage>
</organism>
<evidence type="ECO:0000313" key="2">
    <source>
        <dbReference type="Proteomes" id="UP001234178"/>
    </source>
</evidence>
<dbReference type="EMBL" id="JAOYFB010000004">
    <property type="protein sequence ID" value="KAK4013553.1"/>
    <property type="molecule type" value="Genomic_DNA"/>
</dbReference>
<protein>
    <submittedName>
        <fullName evidence="1">Uncharacterized protein</fullName>
    </submittedName>
</protein>
<dbReference type="Proteomes" id="UP001234178">
    <property type="component" value="Unassembled WGS sequence"/>
</dbReference>